<dbReference type="SFLD" id="SFLDS00005">
    <property type="entry name" value="Isoprenoid_Synthase_Type_I"/>
    <property type="match status" value="1"/>
</dbReference>
<accession>A0A0M7BF34</accession>
<proteinExistence type="predicted"/>
<organism evidence="1 2">
    <name type="scientific">Jannaschia seosinensis</name>
    <dbReference type="NCBI Taxonomy" id="313367"/>
    <lineage>
        <taxon>Bacteria</taxon>
        <taxon>Pseudomonadati</taxon>
        <taxon>Pseudomonadota</taxon>
        <taxon>Alphaproteobacteria</taxon>
        <taxon>Rhodobacterales</taxon>
        <taxon>Roseobacteraceae</taxon>
        <taxon>Jannaschia</taxon>
    </lineage>
</organism>
<dbReference type="InterPro" id="IPR002060">
    <property type="entry name" value="Squ/phyt_synthse"/>
</dbReference>
<dbReference type="SFLD" id="SFLDG01212">
    <property type="entry name" value="Phytoene_synthase_like"/>
    <property type="match status" value="1"/>
</dbReference>
<dbReference type="Proteomes" id="UP000049455">
    <property type="component" value="Unassembled WGS sequence"/>
</dbReference>
<dbReference type="STRING" id="313367.JSE7799_03186"/>
<dbReference type="EMBL" id="CYPR01000207">
    <property type="protein sequence ID" value="CUH40454.1"/>
    <property type="molecule type" value="Genomic_DNA"/>
</dbReference>
<dbReference type="EC" id="2.5.1.96" evidence="1"/>
<evidence type="ECO:0000313" key="1">
    <source>
        <dbReference type="EMBL" id="CUH40454.1"/>
    </source>
</evidence>
<sequence length="289" mass="31453">MSFAAASDEASDVIEVRRIVASAGSSFAAGMRVLPAARRRAIHAIYALCRAVDDIADGDAPGAESAEARAAQLARWRTEIDNVYRGAPQTAIGAEIARARKWLDLPKAEFLLILDGMRMDAENIVAPNAEQLAAYIRCVSGAVGVLSMRCFGAWQGKPSERFALELARGLQTVNILRDVEEDARMGRLYLPSHVLEETGLPADPARVTGHPALPAARAAFAREARAAFRAAAVEIPAHRRTPLLPALMMMGPYERLLARWEADWSRPPPRRSKLGKLVDGMVMVARPIR</sequence>
<name>A0A0M7BF34_9RHOB</name>
<dbReference type="RefSeq" id="WP_055664498.1">
    <property type="nucleotide sequence ID" value="NZ_CYPR01000207.1"/>
</dbReference>
<dbReference type="PANTHER" id="PTHR31480">
    <property type="entry name" value="BIFUNCTIONAL LYCOPENE CYCLASE/PHYTOENE SYNTHASE"/>
    <property type="match status" value="1"/>
</dbReference>
<evidence type="ECO:0000313" key="2">
    <source>
        <dbReference type="Proteomes" id="UP000049455"/>
    </source>
</evidence>
<keyword evidence="2" id="KW-1185">Reference proteome</keyword>
<dbReference type="InterPro" id="IPR008949">
    <property type="entry name" value="Isoprenoid_synthase_dom_sf"/>
</dbReference>
<keyword evidence="1" id="KW-0808">Transferase</keyword>
<dbReference type="Pfam" id="PF00494">
    <property type="entry name" value="SQS_PSY"/>
    <property type="match status" value="1"/>
</dbReference>
<protein>
    <submittedName>
        <fullName evidence="1">Dehydrosqualene synthase</fullName>
        <ecNumber evidence="1">2.5.1.96</ecNumber>
    </submittedName>
</protein>
<dbReference type="SFLD" id="SFLDG01018">
    <property type="entry name" value="Squalene/Phytoene_Synthase_Lik"/>
    <property type="match status" value="1"/>
</dbReference>
<dbReference type="AlphaFoldDB" id="A0A0M7BF34"/>
<dbReference type="OrthoDB" id="9807580at2"/>
<gene>
    <name evidence="1" type="primary">crtM</name>
    <name evidence="1" type="ORF">JSE7799_03186</name>
</gene>
<dbReference type="InterPro" id="IPR044843">
    <property type="entry name" value="Trans_IPPS_bact-type"/>
</dbReference>
<dbReference type="GO" id="GO:0004311">
    <property type="term" value="F:geranylgeranyl diphosphate synthase activity"/>
    <property type="evidence" value="ECO:0007669"/>
    <property type="project" value="InterPro"/>
</dbReference>
<reference evidence="1 2" key="1">
    <citation type="submission" date="2015-09" db="EMBL/GenBank/DDBJ databases">
        <authorList>
            <person name="Jackson K.R."/>
            <person name="Lunt B.L."/>
            <person name="Fisher J.N.B."/>
            <person name="Gardner A.V."/>
            <person name="Bailey M.E."/>
            <person name="Deus L.M."/>
            <person name="Earl A.S."/>
            <person name="Gibby P.D."/>
            <person name="Hartmann K.A."/>
            <person name="Liu J.E."/>
            <person name="Manci A.M."/>
            <person name="Nielsen D.A."/>
            <person name="Solomon M.B."/>
            <person name="Breakwell D.P."/>
            <person name="Burnett S.H."/>
            <person name="Grose J.H."/>
        </authorList>
    </citation>
    <scope>NUCLEOTIDE SEQUENCE [LARGE SCALE GENOMIC DNA]</scope>
    <source>
        <strain evidence="1 2">CECT 7799</strain>
    </source>
</reference>
<dbReference type="SUPFAM" id="SSF48576">
    <property type="entry name" value="Terpenoid synthases"/>
    <property type="match status" value="1"/>
</dbReference>
<dbReference type="Gene3D" id="1.10.600.10">
    <property type="entry name" value="Farnesyl Diphosphate Synthase"/>
    <property type="match status" value="1"/>
</dbReference>